<proteinExistence type="predicted"/>
<dbReference type="Proteomes" id="UP000077248">
    <property type="component" value="Unassembled WGS sequence"/>
</dbReference>
<dbReference type="GeneID" id="29116188"/>
<evidence type="ECO:0000313" key="3">
    <source>
        <dbReference type="Proteomes" id="UP000077248"/>
    </source>
</evidence>
<organism evidence="2 3">
    <name type="scientific">Alternaria alternata</name>
    <name type="common">Alternaria rot fungus</name>
    <name type="synonym">Torula alternata</name>
    <dbReference type="NCBI Taxonomy" id="5599"/>
    <lineage>
        <taxon>Eukaryota</taxon>
        <taxon>Fungi</taxon>
        <taxon>Dikarya</taxon>
        <taxon>Ascomycota</taxon>
        <taxon>Pezizomycotina</taxon>
        <taxon>Dothideomycetes</taxon>
        <taxon>Pleosporomycetidae</taxon>
        <taxon>Pleosporales</taxon>
        <taxon>Pleosporineae</taxon>
        <taxon>Pleosporaceae</taxon>
        <taxon>Alternaria</taxon>
        <taxon>Alternaria sect. Alternaria</taxon>
        <taxon>Alternaria alternata complex</taxon>
    </lineage>
</organism>
<dbReference type="VEuPathDB" id="FungiDB:CC77DRAFT_200406"/>
<name>A0A177DFC0_ALTAL</name>
<feature type="region of interest" description="Disordered" evidence="1">
    <location>
        <begin position="106"/>
        <end position="126"/>
    </location>
</feature>
<dbReference type="EMBL" id="KV441483">
    <property type="protein sequence ID" value="OAG18564.1"/>
    <property type="molecule type" value="Genomic_DNA"/>
</dbReference>
<reference evidence="2 3" key="1">
    <citation type="submission" date="2016-05" db="EMBL/GenBank/DDBJ databases">
        <title>Comparative analysis of secretome profiles of manganese(II)-oxidizing ascomycete fungi.</title>
        <authorList>
            <consortium name="DOE Joint Genome Institute"/>
            <person name="Zeiner C.A."/>
            <person name="Purvine S.O."/>
            <person name="Zink E.M."/>
            <person name="Wu S."/>
            <person name="Pasa-Tolic L."/>
            <person name="Chaput D.L."/>
            <person name="Haridas S."/>
            <person name="Grigoriev I.V."/>
            <person name="Santelli C.M."/>
            <person name="Hansel C.M."/>
        </authorList>
    </citation>
    <scope>NUCLEOTIDE SEQUENCE [LARGE SCALE GENOMIC DNA]</scope>
    <source>
        <strain evidence="2 3">SRC1lrK2f</strain>
    </source>
</reference>
<dbReference type="RefSeq" id="XP_018383985.1">
    <property type="nucleotide sequence ID" value="XM_018530594.1"/>
</dbReference>
<evidence type="ECO:0000256" key="1">
    <source>
        <dbReference type="SAM" id="MobiDB-lite"/>
    </source>
</evidence>
<evidence type="ECO:0000313" key="2">
    <source>
        <dbReference type="EMBL" id="OAG18564.1"/>
    </source>
</evidence>
<gene>
    <name evidence="2" type="ORF">CC77DRAFT_200406</name>
</gene>
<sequence length="190" mass="20859">MGLMLQVCRFRRDCTMRRLDALQSTEVYVWHSMSESNLEQLLHVLHSLIKTHFHHSAQIHSHRSTIYAMELWFSKTSLLGVVLTSAFTSALVIPRGHHDSVPASDVYKGGDQNHYPSESHGSGYSYPTTMARSSDIGLQTSSTPCATSSTATVTVVGSSIASLALQTGRYPISDGSTIYGQGNHDNVNFQ</sequence>
<keyword evidence="3" id="KW-1185">Reference proteome</keyword>
<feature type="compositionally biased region" description="Polar residues" evidence="1">
    <location>
        <begin position="114"/>
        <end position="126"/>
    </location>
</feature>
<dbReference type="AlphaFoldDB" id="A0A177DFC0"/>
<protein>
    <submittedName>
        <fullName evidence="2">Uncharacterized protein</fullName>
    </submittedName>
</protein>
<dbReference type="KEGG" id="aalt:CC77DRAFT_200406"/>
<accession>A0A177DFC0</accession>